<evidence type="ECO:0000256" key="2">
    <source>
        <dbReference type="SAM" id="SignalP"/>
    </source>
</evidence>
<reference evidence="3 4" key="1">
    <citation type="submission" date="2024-03" db="EMBL/GenBank/DDBJ databases">
        <title>Rhodococcus navarretei sp. nov. and Pseudarthrobacter quantumdoti sp. nov., two new species with the ability to biosynthesize Quantum Dots isolated from soil samples at Union Glacier, Antarctica.</title>
        <authorList>
            <person name="Vargas M."/>
        </authorList>
    </citation>
    <scope>NUCLEOTIDE SEQUENCE [LARGE SCALE GENOMIC DNA]</scope>
    <source>
        <strain evidence="3 4">EXRC-4A-4</strain>
    </source>
</reference>
<keyword evidence="1" id="KW-0472">Membrane</keyword>
<feature type="signal peptide" evidence="2">
    <location>
        <begin position="1"/>
        <end position="24"/>
    </location>
</feature>
<dbReference type="EMBL" id="JBBPCN010000001">
    <property type="protein sequence ID" value="MEK8069294.1"/>
    <property type="molecule type" value="Genomic_DNA"/>
</dbReference>
<keyword evidence="1" id="KW-0812">Transmembrane</keyword>
<keyword evidence="4" id="KW-1185">Reference proteome</keyword>
<gene>
    <name evidence="3" type="ORF">AABD04_00350</name>
</gene>
<protein>
    <submittedName>
        <fullName evidence="3">Uncharacterized protein</fullName>
    </submittedName>
</protein>
<comment type="caution">
    <text evidence="3">The sequence shown here is derived from an EMBL/GenBank/DDBJ whole genome shotgun (WGS) entry which is preliminary data.</text>
</comment>
<proteinExistence type="predicted"/>
<dbReference type="Proteomes" id="UP001456513">
    <property type="component" value="Unassembled WGS sequence"/>
</dbReference>
<evidence type="ECO:0000256" key="1">
    <source>
        <dbReference type="SAM" id="Phobius"/>
    </source>
</evidence>
<evidence type="ECO:0000313" key="3">
    <source>
        <dbReference type="EMBL" id="MEK8069294.1"/>
    </source>
</evidence>
<sequence length="194" mass="19881">MDSPSGKKLVAVLAAVGASTGAAAAVVWAVAIPDPQELGVTDVRPSWFAVSLYLVAAGVAVGLVVASFLCWAAPAASAEVVSLDILPGLSAGPTTQFGVGCTYLVVARTDTPSGPRVDIQDYTNESVMFPEELAWNVDPYFSTPVVLGHKFTLWTPTAPGEHSLMAYETSAGGPIRTVTVNPATPLGPGCIVAP</sequence>
<dbReference type="RefSeq" id="WP_341439802.1">
    <property type="nucleotide sequence ID" value="NZ_JBBPCN010000001.1"/>
</dbReference>
<accession>A0ABU9CPD4</accession>
<feature type="transmembrane region" description="Helical" evidence="1">
    <location>
        <begin position="53"/>
        <end position="73"/>
    </location>
</feature>
<feature type="chain" id="PRO_5045452704" evidence="2">
    <location>
        <begin position="25"/>
        <end position="194"/>
    </location>
</feature>
<keyword evidence="2" id="KW-0732">Signal</keyword>
<evidence type="ECO:0000313" key="4">
    <source>
        <dbReference type="Proteomes" id="UP001456513"/>
    </source>
</evidence>
<keyword evidence="1" id="KW-1133">Transmembrane helix</keyword>
<name>A0ABU9CPD4_9NOCA</name>
<organism evidence="3 4">
    <name type="scientific">Rhodococcus navarretei</name>
    <dbReference type="NCBI Taxonomy" id="3128981"/>
    <lineage>
        <taxon>Bacteria</taxon>
        <taxon>Bacillati</taxon>
        <taxon>Actinomycetota</taxon>
        <taxon>Actinomycetes</taxon>
        <taxon>Mycobacteriales</taxon>
        <taxon>Nocardiaceae</taxon>
        <taxon>Rhodococcus</taxon>
    </lineage>
</organism>